<dbReference type="Pfam" id="PF00010">
    <property type="entry name" value="HLH"/>
    <property type="match status" value="1"/>
</dbReference>
<dbReference type="InterPro" id="IPR011598">
    <property type="entry name" value="bHLH_dom"/>
</dbReference>
<protein>
    <submittedName>
        <fullName evidence="11">Neurogenin 3</fullName>
    </submittedName>
</protein>
<feature type="compositionally biased region" description="Basic residues" evidence="9">
    <location>
        <begin position="48"/>
        <end position="67"/>
    </location>
</feature>
<keyword evidence="8" id="KW-0539">Nucleus</keyword>
<dbReference type="SUPFAM" id="SSF47459">
    <property type="entry name" value="HLH, helix-loop-helix DNA-binding domain"/>
    <property type="match status" value="1"/>
</dbReference>
<keyword evidence="2" id="KW-0217">Developmental protein</keyword>
<dbReference type="OrthoDB" id="5969565at2759"/>
<dbReference type="Gene3D" id="4.10.280.10">
    <property type="entry name" value="Helix-loop-helix DNA-binding domain"/>
    <property type="match status" value="1"/>
</dbReference>
<feature type="domain" description="BHLH" evidence="10">
    <location>
        <begin position="66"/>
        <end position="118"/>
    </location>
</feature>
<dbReference type="SMART" id="SM00353">
    <property type="entry name" value="HLH"/>
    <property type="match status" value="1"/>
</dbReference>
<keyword evidence="3" id="KW-0221">Differentiation</keyword>
<keyword evidence="12" id="KW-1185">Reference proteome</keyword>
<evidence type="ECO:0000259" key="10">
    <source>
        <dbReference type="PROSITE" id="PS50888"/>
    </source>
</evidence>
<dbReference type="GO" id="GO:0005634">
    <property type="term" value="C:nucleus"/>
    <property type="evidence" value="ECO:0007669"/>
    <property type="project" value="TreeGrafter"/>
</dbReference>
<evidence type="ECO:0000256" key="2">
    <source>
        <dbReference type="ARBA" id="ARBA00022473"/>
    </source>
</evidence>
<dbReference type="PROSITE" id="PS50888">
    <property type="entry name" value="BHLH"/>
    <property type="match status" value="1"/>
</dbReference>
<dbReference type="GO" id="GO:0007423">
    <property type="term" value="P:sensory organ development"/>
    <property type="evidence" value="ECO:0007669"/>
    <property type="project" value="TreeGrafter"/>
</dbReference>
<evidence type="ECO:0000256" key="8">
    <source>
        <dbReference type="ARBA" id="ARBA00023242"/>
    </source>
</evidence>
<keyword evidence="6" id="KW-0238">DNA-binding</keyword>
<accession>A0A9W7WNY0</accession>
<evidence type="ECO:0000256" key="6">
    <source>
        <dbReference type="ARBA" id="ARBA00023125"/>
    </source>
</evidence>
<sequence>MTPKSTCATERRNGTFKSNCSSTLDLAQGYSDMSTKEYASTFINENTRKKRKNKIPGKAKSKKRGNRRMNANDRERHRMHKLNSALDTLRSVLPTFPDDTKLTKIETLRFAHNYIWALSETLRIADNVRYISTHGKDQENLVAPSGCLDRRYGTPGGGASKWHAAISPSNWQETQGCYTDFLLEEFNSNFQQNLTFRFAEESLMCE</sequence>
<dbReference type="GO" id="GO:0045944">
    <property type="term" value="P:positive regulation of transcription by RNA polymerase II"/>
    <property type="evidence" value="ECO:0007669"/>
    <property type="project" value="TreeGrafter"/>
</dbReference>
<evidence type="ECO:0000256" key="1">
    <source>
        <dbReference type="ARBA" id="ARBA00011571"/>
    </source>
</evidence>
<comment type="subunit">
    <text evidence="1">Efficient DNA binding requires dimerization with another bHLH protein.</text>
</comment>
<keyword evidence="4" id="KW-0524">Neurogenesis</keyword>
<keyword evidence="5" id="KW-0805">Transcription regulation</keyword>
<dbReference type="FunFam" id="4.10.280.10:FF:000006">
    <property type="entry name" value="Neurogenic differentiation factor"/>
    <property type="match status" value="1"/>
</dbReference>
<keyword evidence="7" id="KW-0804">Transcription</keyword>
<feature type="region of interest" description="Disordered" evidence="9">
    <location>
        <begin position="46"/>
        <end position="73"/>
    </location>
</feature>
<evidence type="ECO:0000256" key="4">
    <source>
        <dbReference type="ARBA" id="ARBA00022902"/>
    </source>
</evidence>
<dbReference type="PANTHER" id="PTHR19290:SF171">
    <property type="entry name" value="NEUROGENIN-2"/>
    <property type="match status" value="1"/>
</dbReference>
<dbReference type="PANTHER" id="PTHR19290">
    <property type="entry name" value="BASIC HELIX-LOOP-HELIX PROTEIN NEUROGENIN-RELATED"/>
    <property type="match status" value="1"/>
</dbReference>
<evidence type="ECO:0000256" key="7">
    <source>
        <dbReference type="ARBA" id="ARBA00023163"/>
    </source>
</evidence>
<dbReference type="Proteomes" id="UP001059041">
    <property type="component" value="Linkage Group LG9"/>
</dbReference>
<dbReference type="GO" id="GO:0000981">
    <property type="term" value="F:DNA-binding transcription factor activity, RNA polymerase II-specific"/>
    <property type="evidence" value="ECO:0007669"/>
    <property type="project" value="TreeGrafter"/>
</dbReference>
<evidence type="ECO:0000256" key="5">
    <source>
        <dbReference type="ARBA" id="ARBA00023015"/>
    </source>
</evidence>
<gene>
    <name evidence="11" type="ORF">IRJ41_013931</name>
</gene>
<reference evidence="11" key="1">
    <citation type="submission" date="2021-02" db="EMBL/GenBank/DDBJ databases">
        <title>Comparative genomics reveals that relaxation of natural selection precedes convergent phenotypic evolution of cavefish.</title>
        <authorList>
            <person name="Peng Z."/>
        </authorList>
    </citation>
    <scope>NUCLEOTIDE SEQUENCE</scope>
    <source>
        <tissue evidence="11">Muscle</tissue>
    </source>
</reference>
<evidence type="ECO:0000313" key="12">
    <source>
        <dbReference type="Proteomes" id="UP001059041"/>
    </source>
</evidence>
<dbReference type="GO" id="GO:0070888">
    <property type="term" value="F:E-box binding"/>
    <property type="evidence" value="ECO:0007669"/>
    <property type="project" value="TreeGrafter"/>
</dbReference>
<name>A0A9W7WNY0_TRIRA</name>
<dbReference type="GO" id="GO:0061564">
    <property type="term" value="P:axon development"/>
    <property type="evidence" value="ECO:0007669"/>
    <property type="project" value="TreeGrafter"/>
</dbReference>
<dbReference type="InterPro" id="IPR050359">
    <property type="entry name" value="bHLH_transcription_factors"/>
</dbReference>
<comment type="caution">
    <text evidence="11">The sequence shown here is derived from an EMBL/GenBank/DDBJ whole genome shotgun (WGS) entry which is preliminary data.</text>
</comment>
<evidence type="ECO:0000256" key="3">
    <source>
        <dbReference type="ARBA" id="ARBA00022782"/>
    </source>
</evidence>
<dbReference type="AlphaFoldDB" id="A0A9W7WNY0"/>
<dbReference type="InterPro" id="IPR036638">
    <property type="entry name" value="HLH_DNA-bd_sf"/>
</dbReference>
<organism evidence="11 12">
    <name type="scientific">Triplophysa rosa</name>
    <name type="common">Cave loach</name>
    <dbReference type="NCBI Taxonomy" id="992332"/>
    <lineage>
        <taxon>Eukaryota</taxon>
        <taxon>Metazoa</taxon>
        <taxon>Chordata</taxon>
        <taxon>Craniata</taxon>
        <taxon>Vertebrata</taxon>
        <taxon>Euteleostomi</taxon>
        <taxon>Actinopterygii</taxon>
        <taxon>Neopterygii</taxon>
        <taxon>Teleostei</taxon>
        <taxon>Ostariophysi</taxon>
        <taxon>Cypriniformes</taxon>
        <taxon>Nemacheilidae</taxon>
        <taxon>Triplophysa</taxon>
    </lineage>
</organism>
<dbReference type="GO" id="GO:0046983">
    <property type="term" value="F:protein dimerization activity"/>
    <property type="evidence" value="ECO:0007669"/>
    <property type="project" value="InterPro"/>
</dbReference>
<evidence type="ECO:0000313" key="11">
    <source>
        <dbReference type="EMBL" id="KAI7805673.1"/>
    </source>
</evidence>
<dbReference type="GO" id="GO:0030900">
    <property type="term" value="P:forebrain development"/>
    <property type="evidence" value="ECO:0007669"/>
    <property type="project" value="TreeGrafter"/>
</dbReference>
<proteinExistence type="predicted"/>
<evidence type="ECO:0000256" key="9">
    <source>
        <dbReference type="SAM" id="MobiDB-lite"/>
    </source>
</evidence>
<dbReference type="EMBL" id="JAFHDT010000009">
    <property type="protein sequence ID" value="KAI7805673.1"/>
    <property type="molecule type" value="Genomic_DNA"/>
</dbReference>